<dbReference type="Gene3D" id="3.40.630.190">
    <property type="entry name" value="LCP protein"/>
    <property type="match status" value="1"/>
</dbReference>
<protein>
    <submittedName>
        <fullName evidence="5">Transcriptional regulator</fullName>
    </submittedName>
</protein>
<dbReference type="NCBIfam" id="TIGR00350">
    <property type="entry name" value="lytR_cpsA_psr"/>
    <property type="match status" value="1"/>
</dbReference>
<organism evidence="5 6">
    <name type="scientific">Parafrankia soli</name>
    <dbReference type="NCBI Taxonomy" id="2599596"/>
    <lineage>
        <taxon>Bacteria</taxon>
        <taxon>Bacillati</taxon>
        <taxon>Actinomycetota</taxon>
        <taxon>Actinomycetes</taxon>
        <taxon>Frankiales</taxon>
        <taxon>Frankiaceae</taxon>
        <taxon>Parafrankia</taxon>
    </lineage>
</organism>
<gene>
    <name evidence="5" type="ORF">BBK14_26185</name>
</gene>
<feature type="compositionally biased region" description="Pro residues" evidence="2">
    <location>
        <begin position="23"/>
        <end position="32"/>
    </location>
</feature>
<sequence>MRRPRDELSAERSDLTRSDAAEPPAPATWRPPSPREPHFREARVAEPNLPEPRSAEPYFTEPYFTEARLAEPTPAIGSHAALPPELSPRLVRRRRSPLRRLSVTLVAMISLCVLGATSVGWAAYRHFDSAIDRKDWTPVAGARPAVVPGDLNVLLLGNDSREGTHGEFGDPGGIRADTTIVAHFDADRSVTLVSFPRDTLVPVVPAAAATAPDGLSKIADVIPLAGVPGLISTLEAFTGLKIDHTVSINLAGFRAMTDAVGGVTVCVRPLPDGSTRNLRDRESGWRGQLGENRLNGDQALAFVRTRKALGEERLRILRQQQFLSRLLDAATSAGVLTNPARITSLLGAVGGALQISDSLTQTEMLRLAKRISELGPGGLRFITIPTYVPLPSAGAVDEMGTIPPHGMVLLHDPAGLEAIVGPMRVTAENGGGSGSPTAPGVSVAAGAAPGATTPGGTAQASPSASPSGTASAGTTATGTTADRTAAAGTTPLPGTAAGTASAVPVPADTSCTP</sequence>
<feature type="compositionally biased region" description="Low complexity" evidence="2">
    <location>
        <begin position="436"/>
        <end position="502"/>
    </location>
</feature>
<feature type="compositionally biased region" description="Basic and acidic residues" evidence="2">
    <location>
        <begin position="33"/>
        <end position="44"/>
    </location>
</feature>
<evidence type="ECO:0000259" key="4">
    <source>
        <dbReference type="Pfam" id="PF03816"/>
    </source>
</evidence>
<name>A0A1S1PJW2_9ACTN</name>
<evidence type="ECO:0000256" key="1">
    <source>
        <dbReference type="ARBA" id="ARBA00006068"/>
    </source>
</evidence>
<dbReference type="PANTHER" id="PTHR33392:SF6">
    <property type="entry name" value="POLYISOPRENYL-TEICHOIC ACID--PEPTIDOGLYCAN TEICHOIC ACID TRANSFERASE TAGU"/>
    <property type="match status" value="1"/>
</dbReference>
<comment type="caution">
    <text evidence="5">The sequence shown here is derived from an EMBL/GenBank/DDBJ whole genome shotgun (WGS) entry which is preliminary data.</text>
</comment>
<dbReference type="EMBL" id="MAXA01000251">
    <property type="protein sequence ID" value="OHV21606.1"/>
    <property type="molecule type" value="Genomic_DNA"/>
</dbReference>
<feature type="region of interest" description="Disordered" evidence="2">
    <location>
        <begin position="1"/>
        <end position="57"/>
    </location>
</feature>
<dbReference type="InterPro" id="IPR004474">
    <property type="entry name" value="LytR_CpsA_psr"/>
</dbReference>
<feature type="domain" description="Cell envelope-related transcriptional attenuator" evidence="4">
    <location>
        <begin position="175"/>
        <end position="330"/>
    </location>
</feature>
<dbReference type="Proteomes" id="UP000179769">
    <property type="component" value="Unassembled WGS sequence"/>
</dbReference>
<dbReference type="OrthoDB" id="9782542at2"/>
<dbReference type="PANTHER" id="PTHR33392">
    <property type="entry name" value="POLYISOPRENYL-TEICHOIC ACID--PEPTIDOGLYCAN TEICHOIC ACID TRANSFERASE TAGU"/>
    <property type="match status" value="1"/>
</dbReference>
<evidence type="ECO:0000256" key="2">
    <source>
        <dbReference type="SAM" id="MobiDB-lite"/>
    </source>
</evidence>
<accession>A0A1S1PJW2</accession>
<evidence type="ECO:0000313" key="6">
    <source>
        <dbReference type="Proteomes" id="UP000179769"/>
    </source>
</evidence>
<keyword evidence="3" id="KW-0472">Membrane</keyword>
<evidence type="ECO:0000256" key="3">
    <source>
        <dbReference type="SAM" id="Phobius"/>
    </source>
</evidence>
<feature type="transmembrane region" description="Helical" evidence="3">
    <location>
        <begin position="101"/>
        <end position="124"/>
    </location>
</feature>
<dbReference type="Pfam" id="PF03816">
    <property type="entry name" value="LytR_cpsA_psr"/>
    <property type="match status" value="1"/>
</dbReference>
<dbReference type="AlphaFoldDB" id="A0A1S1PJW2"/>
<keyword evidence="6" id="KW-1185">Reference proteome</keyword>
<feature type="compositionally biased region" description="Basic and acidic residues" evidence="2">
    <location>
        <begin position="1"/>
        <end position="20"/>
    </location>
</feature>
<keyword evidence="3" id="KW-0812">Transmembrane</keyword>
<evidence type="ECO:0000313" key="5">
    <source>
        <dbReference type="EMBL" id="OHV21606.1"/>
    </source>
</evidence>
<proteinExistence type="inferred from homology"/>
<comment type="similarity">
    <text evidence="1">Belongs to the LytR/CpsA/Psr (LCP) family.</text>
</comment>
<keyword evidence="3" id="KW-1133">Transmembrane helix</keyword>
<dbReference type="RefSeq" id="WP_071066297.1">
    <property type="nucleotide sequence ID" value="NZ_MAXA01000251.1"/>
</dbReference>
<feature type="region of interest" description="Disordered" evidence="2">
    <location>
        <begin position="427"/>
        <end position="513"/>
    </location>
</feature>
<reference evidence="6" key="1">
    <citation type="submission" date="2016-07" db="EMBL/GenBank/DDBJ databases">
        <title>Frankia sp. NRRL B-16219 Genome sequencing.</title>
        <authorList>
            <person name="Ghodhbane-Gtari F."/>
            <person name="Swanson E."/>
            <person name="Gueddou A."/>
            <person name="Louati M."/>
            <person name="Nouioui I."/>
            <person name="Hezbri K."/>
            <person name="Abebe-Akele F."/>
            <person name="Simpson S."/>
            <person name="Morris K."/>
            <person name="Thomas K."/>
            <person name="Gtari M."/>
            <person name="Tisa L.S."/>
        </authorList>
    </citation>
    <scope>NUCLEOTIDE SEQUENCE [LARGE SCALE GENOMIC DNA]</scope>
    <source>
        <strain evidence="6">NRRL B-16219</strain>
    </source>
</reference>
<dbReference type="InterPro" id="IPR050922">
    <property type="entry name" value="LytR/CpsA/Psr_CW_biosynth"/>
</dbReference>